<keyword evidence="7" id="KW-1185">Reference proteome</keyword>
<evidence type="ECO:0000313" key="6">
    <source>
        <dbReference type="EMBL" id="KAF3797250.1"/>
    </source>
</evidence>
<dbReference type="GO" id="GO:0005737">
    <property type="term" value="C:cytoplasm"/>
    <property type="evidence" value="ECO:0007669"/>
    <property type="project" value="UniProtKB-SubCell"/>
</dbReference>
<dbReference type="GeneID" id="69016354"/>
<comment type="subcellular location">
    <subcellularLocation>
        <location evidence="2">Cytoplasm</location>
    </subcellularLocation>
    <subcellularLocation>
        <location evidence="1">Nucleus</location>
    </subcellularLocation>
</comment>
<evidence type="ECO:0000256" key="4">
    <source>
        <dbReference type="SAM" id="MobiDB-lite"/>
    </source>
</evidence>
<dbReference type="RefSeq" id="XP_045256414.1">
    <property type="nucleotide sequence ID" value="XM_045409169.1"/>
</dbReference>
<evidence type="ECO:0000256" key="1">
    <source>
        <dbReference type="ARBA" id="ARBA00004123"/>
    </source>
</evidence>
<protein>
    <submittedName>
        <fullName evidence="6">Fluconazole resistance protein 3</fullName>
    </submittedName>
</protein>
<evidence type="ECO:0000313" key="7">
    <source>
        <dbReference type="Proteomes" id="UP000613401"/>
    </source>
</evidence>
<dbReference type="InterPro" id="IPR050936">
    <property type="entry name" value="AP-1-like"/>
</dbReference>
<sequence length="387" mass="43071">MAHFYRHVDPHNPAPAPSFPPSWPGPSSAHAHPLSHFYPARFPILDSSPFHRVASSLPGQHRATMDFSHQYFAQAQPYQFMGIPPLTPSHSNSAGSDDFNTTSPPDVYAEYPNDQHFNSFDNYAPAQFNPQHTSFPGPPGPPTPPNHLPVQQPQPPQQPPQHNGMPAPPVQQIKPQPEVVVHKQEPMDDHSRRGGSNSDDEDLTPAQSRRKAQNRAAQRAFRERKEKHVKDLEAKLANLEAEAQQKSTENERLKREMQKISTENEILRATSSMNGHHSSTSPEPRMTGPMTYNPKDFYTDLLAKHNNKTPSHRVAISSEGERLLAAGATWDFIINHPLFKRGLVDVGDVSERLKHQARCDGQGPVFSERSILDAIEGSVASGSDELL</sequence>
<evidence type="ECO:0000256" key="3">
    <source>
        <dbReference type="ARBA" id="ARBA00023242"/>
    </source>
</evidence>
<dbReference type="CDD" id="cd14688">
    <property type="entry name" value="bZIP_YAP"/>
    <property type="match status" value="1"/>
</dbReference>
<feature type="region of interest" description="Disordered" evidence="4">
    <location>
        <begin position="83"/>
        <end position="228"/>
    </location>
</feature>
<comment type="caution">
    <text evidence="6">The sequence shown here is derived from an EMBL/GenBank/DDBJ whole genome shotgun (WGS) entry which is preliminary data.</text>
</comment>
<organism evidence="6 7">
    <name type="scientific">Colletotrichum gloeosporioides</name>
    <name type="common">Anthracnose fungus</name>
    <name type="synonym">Glomerella cingulata</name>
    <dbReference type="NCBI Taxonomy" id="474922"/>
    <lineage>
        <taxon>Eukaryota</taxon>
        <taxon>Fungi</taxon>
        <taxon>Dikarya</taxon>
        <taxon>Ascomycota</taxon>
        <taxon>Pezizomycotina</taxon>
        <taxon>Sordariomycetes</taxon>
        <taxon>Hypocreomycetidae</taxon>
        <taxon>Glomerellales</taxon>
        <taxon>Glomerellaceae</taxon>
        <taxon>Colletotrichum</taxon>
        <taxon>Colletotrichum gloeosporioides species complex</taxon>
    </lineage>
</organism>
<dbReference type="Pfam" id="PF00170">
    <property type="entry name" value="bZIP_1"/>
    <property type="match status" value="1"/>
</dbReference>
<feature type="domain" description="BZIP" evidence="5">
    <location>
        <begin position="204"/>
        <end position="267"/>
    </location>
</feature>
<feature type="compositionally biased region" description="Basic and acidic residues" evidence="4">
    <location>
        <begin position="180"/>
        <end position="192"/>
    </location>
</feature>
<dbReference type="SUPFAM" id="SSF111430">
    <property type="entry name" value="YAP1 redox domain"/>
    <property type="match status" value="1"/>
</dbReference>
<evidence type="ECO:0000256" key="2">
    <source>
        <dbReference type="ARBA" id="ARBA00004496"/>
    </source>
</evidence>
<dbReference type="SUPFAM" id="SSF57959">
    <property type="entry name" value="Leucine zipper domain"/>
    <property type="match status" value="1"/>
</dbReference>
<dbReference type="EMBL" id="WVTB01000117">
    <property type="protein sequence ID" value="KAF3797250.1"/>
    <property type="molecule type" value="Genomic_DNA"/>
</dbReference>
<dbReference type="GO" id="GO:0090575">
    <property type="term" value="C:RNA polymerase II transcription regulator complex"/>
    <property type="evidence" value="ECO:0007669"/>
    <property type="project" value="TreeGrafter"/>
</dbReference>
<dbReference type="InterPro" id="IPR046347">
    <property type="entry name" value="bZIP_sf"/>
</dbReference>
<gene>
    <name evidence="6" type="ORF">GCG54_00009220</name>
</gene>
<dbReference type="GO" id="GO:0001228">
    <property type="term" value="F:DNA-binding transcription activator activity, RNA polymerase II-specific"/>
    <property type="evidence" value="ECO:0007669"/>
    <property type="project" value="TreeGrafter"/>
</dbReference>
<dbReference type="Gene3D" id="1.20.5.170">
    <property type="match status" value="1"/>
</dbReference>
<proteinExistence type="predicted"/>
<dbReference type="PANTHER" id="PTHR40621:SF8">
    <property type="entry name" value="AP-1-LIKE TRANSCRIPTION FACTOR YAP3"/>
    <property type="match status" value="1"/>
</dbReference>
<keyword evidence="3" id="KW-0539">Nucleus</keyword>
<reference evidence="6" key="2">
    <citation type="submission" date="2020-03" db="EMBL/GenBank/DDBJ databases">
        <authorList>
            <person name="Fu F.-F."/>
            <person name="Chen J."/>
        </authorList>
    </citation>
    <scope>NUCLEOTIDE SEQUENCE</scope>
    <source>
        <strain evidence="6">Lc1</strain>
    </source>
</reference>
<dbReference type="Gene3D" id="1.10.238.100">
    <property type="entry name" value="YAP1 redox domain. Chain B"/>
    <property type="match status" value="1"/>
</dbReference>
<feature type="compositionally biased region" description="Pro residues" evidence="4">
    <location>
        <begin position="136"/>
        <end position="159"/>
    </location>
</feature>
<feature type="compositionally biased region" description="Polar residues" evidence="4">
    <location>
        <begin position="88"/>
        <end position="104"/>
    </location>
</feature>
<dbReference type="SMART" id="SM00338">
    <property type="entry name" value="BRLZ"/>
    <property type="match status" value="1"/>
</dbReference>
<dbReference type="PROSITE" id="PS50217">
    <property type="entry name" value="BZIP"/>
    <property type="match status" value="1"/>
</dbReference>
<dbReference type="GO" id="GO:0000976">
    <property type="term" value="F:transcription cis-regulatory region binding"/>
    <property type="evidence" value="ECO:0007669"/>
    <property type="project" value="InterPro"/>
</dbReference>
<reference evidence="6" key="1">
    <citation type="journal article" date="2020" name="Phytopathology">
        <title>Genome sequence and comparative analysis of Colletotrichum gloeosporioides isolated from Liriodendron leaves.</title>
        <authorList>
            <person name="Fu F.F."/>
            <person name="Hao Z."/>
            <person name="Wang P."/>
            <person name="Lu Y."/>
            <person name="Xue L.J."/>
            <person name="Wei G."/>
            <person name="Tian Y."/>
            <person name="Baishi H."/>
            <person name="Xu H."/>
            <person name="Shi J."/>
            <person name="Cheng T."/>
            <person name="Wang G."/>
            <person name="Yi Y."/>
            <person name="Chen J."/>
        </authorList>
    </citation>
    <scope>NUCLEOTIDE SEQUENCE</scope>
    <source>
        <strain evidence="6">Lc1</strain>
    </source>
</reference>
<dbReference type="PROSITE" id="PS00036">
    <property type="entry name" value="BZIP_BASIC"/>
    <property type="match status" value="1"/>
</dbReference>
<dbReference type="Proteomes" id="UP000613401">
    <property type="component" value="Unassembled WGS sequence"/>
</dbReference>
<name>A0A8H4C3L0_COLGL</name>
<dbReference type="AlphaFoldDB" id="A0A8H4C3L0"/>
<dbReference type="PANTHER" id="PTHR40621">
    <property type="entry name" value="TRANSCRIPTION FACTOR KAPC-RELATED"/>
    <property type="match status" value="1"/>
</dbReference>
<dbReference type="InterPro" id="IPR023167">
    <property type="entry name" value="Yap1_redox_dom_sf"/>
</dbReference>
<dbReference type="InterPro" id="IPR004827">
    <property type="entry name" value="bZIP"/>
</dbReference>
<evidence type="ECO:0000259" key="5">
    <source>
        <dbReference type="PROSITE" id="PS50217"/>
    </source>
</evidence>
<accession>A0A8H4C3L0</accession>